<gene>
    <name evidence="2" type="ORF">POL25_21635</name>
</gene>
<protein>
    <submittedName>
        <fullName evidence="2">PilZ domain-containing protein</fullName>
    </submittedName>
</protein>
<dbReference type="EMBL" id="JAQNDL010000002">
    <property type="protein sequence ID" value="MDC0719522.1"/>
    <property type="molecule type" value="Genomic_DNA"/>
</dbReference>
<dbReference type="RefSeq" id="WP_272088032.1">
    <property type="nucleotide sequence ID" value="NZ_JAQNDL010000002.1"/>
</dbReference>
<feature type="domain" description="PilZ" evidence="1">
    <location>
        <begin position="34"/>
        <end position="134"/>
    </location>
</feature>
<comment type="caution">
    <text evidence="2">The sequence shown here is derived from an EMBL/GenBank/DDBJ whole genome shotgun (WGS) entry which is preliminary data.</text>
</comment>
<evidence type="ECO:0000313" key="3">
    <source>
        <dbReference type="Proteomes" id="UP001221686"/>
    </source>
</evidence>
<dbReference type="SUPFAM" id="SSF141371">
    <property type="entry name" value="PilZ domain-like"/>
    <property type="match status" value="1"/>
</dbReference>
<keyword evidence="3" id="KW-1185">Reference proteome</keyword>
<evidence type="ECO:0000313" key="2">
    <source>
        <dbReference type="EMBL" id="MDC0719522.1"/>
    </source>
</evidence>
<evidence type="ECO:0000259" key="1">
    <source>
        <dbReference type="Pfam" id="PF07238"/>
    </source>
</evidence>
<proteinExistence type="predicted"/>
<dbReference type="InterPro" id="IPR009875">
    <property type="entry name" value="PilZ_domain"/>
</dbReference>
<dbReference type="Pfam" id="PF07238">
    <property type="entry name" value="PilZ"/>
    <property type="match status" value="1"/>
</dbReference>
<dbReference type="Gene3D" id="2.40.10.220">
    <property type="entry name" value="predicted glycosyltransferase like domains"/>
    <property type="match status" value="1"/>
</dbReference>
<accession>A0ABT5E434</accession>
<sequence length="138" mass="14706">MTPSGAPRELMHKKKRRRWSAQVQAMGDLTSRGERRAFPRVRVRIAALVSTPEGPVRGQTLDLSGGGAFVTTARAVAVGTSVRLTMDRGAAKNPLVLDAEVVRVGGTREGRFPGLGLRFVGLSALEATLLQAMLRSAA</sequence>
<name>A0ABT5E434_9BACT</name>
<reference evidence="2 3" key="1">
    <citation type="submission" date="2022-11" db="EMBL/GenBank/DDBJ databases">
        <title>Minimal conservation of predation-associated metabolite biosynthetic gene clusters underscores biosynthetic potential of Myxococcota including descriptions for ten novel species: Archangium lansinium sp. nov., Myxococcus landrumus sp. nov., Nannocystis bai.</title>
        <authorList>
            <person name="Ahearne A."/>
            <person name="Stevens C."/>
            <person name="Dowd S."/>
        </authorList>
    </citation>
    <scope>NUCLEOTIDE SEQUENCE [LARGE SCALE GENOMIC DNA]</scope>
    <source>
        <strain evidence="2 3">BB15-2</strain>
    </source>
</reference>
<organism evidence="2 3">
    <name type="scientific">Nannocystis bainbridge</name>
    <dbReference type="NCBI Taxonomy" id="2995303"/>
    <lineage>
        <taxon>Bacteria</taxon>
        <taxon>Pseudomonadati</taxon>
        <taxon>Myxococcota</taxon>
        <taxon>Polyangia</taxon>
        <taxon>Nannocystales</taxon>
        <taxon>Nannocystaceae</taxon>
        <taxon>Nannocystis</taxon>
    </lineage>
</organism>
<dbReference type="Proteomes" id="UP001221686">
    <property type="component" value="Unassembled WGS sequence"/>
</dbReference>